<evidence type="ECO:0000313" key="4">
    <source>
        <dbReference type="Proteomes" id="UP000694569"/>
    </source>
</evidence>
<dbReference type="Proteomes" id="UP000694569">
    <property type="component" value="Unplaced"/>
</dbReference>
<reference evidence="3" key="1">
    <citation type="submission" date="2025-08" db="UniProtKB">
        <authorList>
            <consortium name="Ensembl"/>
        </authorList>
    </citation>
    <scope>IDENTIFICATION</scope>
</reference>
<evidence type="ECO:0000256" key="2">
    <source>
        <dbReference type="SAM" id="MobiDB-lite"/>
    </source>
</evidence>
<keyword evidence="4" id="KW-1185">Reference proteome</keyword>
<dbReference type="InterPro" id="IPR029488">
    <property type="entry name" value="Hmw/CFAP97"/>
</dbReference>
<evidence type="ECO:0008006" key="5">
    <source>
        <dbReference type="Google" id="ProtNLM"/>
    </source>
</evidence>
<feature type="compositionally biased region" description="Basic and acidic residues" evidence="2">
    <location>
        <begin position="204"/>
        <end position="229"/>
    </location>
</feature>
<dbReference type="InterPro" id="IPR038792">
    <property type="entry name" value="CFAP97D1/2"/>
</dbReference>
<feature type="compositionally biased region" description="Basic and acidic residues" evidence="2">
    <location>
        <begin position="185"/>
        <end position="195"/>
    </location>
</feature>
<dbReference type="OrthoDB" id="2163395at2759"/>
<feature type="compositionally biased region" description="Basic and acidic residues" evidence="2">
    <location>
        <begin position="356"/>
        <end position="365"/>
    </location>
</feature>
<accession>A0A8C5MZQ4</accession>
<sequence length="371" mass="43315">MQSEANMQHRAYQPILPCGNKYLQQKWDKTYYDEHKRKVHSAKPMVDTNSPKTYVHLNTKLKKLKLEEERLSMIERDNRLLLDKMSTIMRTKGRVDNKNSYEAKSLNREKREQELLRVSRENQSILDRISKCEPQYHVEKWHEDWVKAEKYMDSIARYPRGWYITHQEKHTAKEKRSSNQGHKTVSSDKGEKDQADSEDETPPVEERNVQKGGKKEKEEVVSKKGEKAKITKQHQTANKPKKKDEDHLTQQKPDDGDVKVITDDTANNEKQVDNAVHNEKEINKAKDGKDVDIATDKRKQVDNTTGSEDQPKDEAQKSNVQDDMAENDYLKEEHEEYTENGDKSQKESDSDSESEDEKKKAHEDSESSDEE</sequence>
<comment type="similarity">
    <text evidence="1">Belongs to the CFAP97 family.</text>
</comment>
<feature type="compositionally biased region" description="Basic and acidic residues" evidence="2">
    <location>
        <begin position="270"/>
        <end position="301"/>
    </location>
</feature>
<dbReference type="Ensembl" id="ENSLLET00000022956.1">
    <property type="protein sequence ID" value="ENSLLEP00000022103.1"/>
    <property type="gene ID" value="ENSLLEG00000014009.1"/>
</dbReference>
<feature type="compositionally biased region" description="Basic and acidic residues" evidence="2">
    <location>
        <begin position="340"/>
        <end position="349"/>
    </location>
</feature>
<dbReference type="PANTHER" id="PTHR33768">
    <property type="entry name" value="MIP11318P"/>
    <property type="match status" value="1"/>
</dbReference>
<dbReference type="Pfam" id="PF13879">
    <property type="entry name" value="Hmw_CFAP97"/>
    <property type="match status" value="1"/>
</dbReference>
<organism evidence="3 4">
    <name type="scientific">Leptobrachium leishanense</name>
    <name type="common">Leishan spiny toad</name>
    <dbReference type="NCBI Taxonomy" id="445787"/>
    <lineage>
        <taxon>Eukaryota</taxon>
        <taxon>Metazoa</taxon>
        <taxon>Chordata</taxon>
        <taxon>Craniata</taxon>
        <taxon>Vertebrata</taxon>
        <taxon>Euteleostomi</taxon>
        <taxon>Amphibia</taxon>
        <taxon>Batrachia</taxon>
        <taxon>Anura</taxon>
        <taxon>Pelobatoidea</taxon>
        <taxon>Megophryidae</taxon>
        <taxon>Leptobrachium</taxon>
    </lineage>
</organism>
<feature type="compositionally biased region" description="Basic and acidic residues" evidence="2">
    <location>
        <begin position="242"/>
        <end position="262"/>
    </location>
</feature>
<feature type="region of interest" description="Disordered" evidence="2">
    <location>
        <begin position="169"/>
        <end position="371"/>
    </location>
</feature>
<dbReference type="GeneTree" id="ENSGT00940000164099"/>
<protein>
    <recommendedName>
        <fullName evidence="5">Cilia- and flagella-associated protein 97</fullName>
    </recommendedName>
</protein>
<dbReference type="PANTHER" id="PTHR33768:SF7">
    <property type="entry name" value="CFAP97 DOMAIN CONTAINING 2"/>
    <property type="match status" value="1"/>
</dbReference>
<name>A0A8C5MZQ4_9ANUR</name>
<proteinExistence type="inferred from homology"/>
<dbReference type="AlphaFoldDB" id="A0A8C5MZQ4"/>
<evidence type="ECO:0000256" key="1">
    <source>
        <dbReference type="ARBA" id="ARBA00008315"/>
    </source>
</evidence>
<evidence type="ECO:0000313" key="3">
    <source>
        <dbReference type="Ensembl" id="ENSLLEP00000022103.1"/>
    </source>
</evidence>
<reference evidence="3" key="2">
    <citation type="submission" date="2025-09" db="UniProtKB">
        <authorList>
            <consortium name="Ensembl"/>
        </authorList>
    </citation>
    <scope>IDENTIFICATION</scope>
</reference>